<accession>A0A151U3E5</accession>
<evidence type="ECO:0000313" key="2">
    <source>
        <dbReference type="EMBL" id="KYP73806.1"/>
    </source>
</evidence>
<dbReference type="Proteomes" id="UP000075243">
    <property type="component" value="Chromosome 2"/>
</dbReference>
<reference evidence="2 3" key="1">
    <citation type="journal article" date="2012" name="Nat. Biotechnol.">
        <title>Draft genome sequence of pigeonpea (Cajanus cajan), an orphan legume crop of resource-poor farmers.</title>
        <authorList>
            <person name="Varshney R.K."/>
            <person name="Chen W."/>
            <person name="Li Y."/>
            <person name="Bharti A.K."/>
            <person name="Saxena R.K."/>
            <person name="Schlueter J.A."/>
            <person name="Donoghue M.T."/>
            <person name="Azam S."/>
            <person name="Fan G."/>
            <person name="Whaley A.M."/>
            <person name="Farmer A.D."/>
            <person name="Sheridan J."/>
            <person name="Iwata A."/>
            <person name="Tuteja R."/>
            <person name="Penmetsa R.V."/>
            <person name="Wu W."/>
            <person name="Upadhyaya H.D."/>
            <person name="Yang S.P."/>
            <person name="Shah T."/>
            <person name="Saxena K.B."/>
            <person name="Michael T."/>
            <person name="McCombie W.R."/>
            <person name="Yang B."/>
            <person name="Zhang G."/>
            <person name="Yang H."/>
            <person name="Wang J."/>
            <person name="Spillane C."/>
            <person name="Cook D.R."/>
            <person name="May G.D."/>
            <person name="Xu X."/>
            <person name="Jackson S.A."/>
        </authorList>
    </citation>
    <scope>NUCLEOTIDE SEQUENCE [LARGE SCALE GENOMIC DNA]</scope>
    <source>
        <strain evidence="3">cv. Asha</strain>
    </source>
</reference>
<dbReference type="PANTHER" id="PTHR33018">
    <property type="entry name" value="OS10G0338966 PROTEIN-RELATED"/>
    <property type="match status" value="1"/>
</dbReference>
<evidence type="ECO:0008006" key="4">
    <source>
        <dbReference type="Google" id="ProtNLM"/>
    </source>
</evidence>
<dbReference type="InterPro" id="IPR038765">
    <property type="entry name" value="Papain-like_cys_pep_sf"/>
</dbReference>
<feature type="region of interest" description="Disordered" evidence="1">
    <location>
        <begin position="1"/>
        <end position="22"/>
    </location>
</feature>
<dbReference type="Gramene" id="C.cajan_06285.t">
    <property type="protein sequence ID" value="C.cajan_06285.t"/>
    <property type="gene ID" value="C.cajan_06285"/>
</dbReference>
<dbReference type="PANTHER" id="PTHR33018:SF34">
    <property type="entry name" value="OS02G0472350 PROTEIN"/>
    <property type="match status" value="1"/>
</dbReference>
<keyword evidence="3" id="KW-1185">Reference proteome</keyword>
<organism evidence="2 3">
    <name type="scientific">Cajanus cajan</name>
    <name type="common">Pigeon pea</name>
    <name type="synonym">Cajanus indicus</name>
    <dbReference type="NCBI Taxonomy" id="3821"/>
    <lineage>
        <taxon>Eukaryota</taxon>
        <taxon>Viridiplantae</taxon>
        <taxon>Streptophyta</taxon>
        <taxon>Embryophyta</taxon>
        <taxon>Tracheophyta</taxon>
        <taxon>Spermatophyta</taxon>
        <taxon>Magnoliopsida</taxon>
        <taxon>eudicotyledons</taxon>
        <taxon>Gunneridae</taxon>
        <taxon>Pentapetalae</taxon>
        <taxon>rosids</taxon>
        <taxon>fabids</taxon>
        <taxon>Fabales</taxon>
        <taxon>Fabaceae</taxon>
        <taxon>Papilionoideae</taxon>
        <taxon>50 kb inversion clade</taxon>
        <taxon>NPAAA clade</taxon>
        <taxon>indigoferoid/millettioid clade</taxon>
        <taxon>Phaseoleae</taxon>
        <taxon>Cajanus</taxon>
    </lineage>
</organism>
<name>A0A151U3E5_CAJCA</name>
<gene>
    <name evidence="2" type="ORF">KK1_006462</name>
</gene>
<dbReference type="OMA" id="QTHIDVP"/>
<dbReference type="SUPFAM" id="SSF54001">
    <property type="entry name" value="Cysteine proteinases"/>
    <property type="match status" value="1"/>
</dbReference>
<evidence type="ECO:0000256" key="1">
    <source>
        <dbReference type="SAM" id="MobiDB-lite"/>
    </source>
</evidence>
<sequence>MTDLGSGSGKREGRSITRLSGLTAGRIAKERTPVEVDPRSGKALSPNATKFRSYLGVLARRHVSIIIPSWDDVEEADKNLMWQDIQAKRVASQERQSKNDASHLLSRRGYELKKKKLMKAEGLVEQTTQGSFIPHGRDDILTTAIGRPKHAGRVRGIGGSWSHQDYFDAPPSRNNIVDSCSQEAMQRIEMQFEEKLKNIREDFEQKFELLTRSQQQTVVAHDGVRVSTKESCAALDPSGEQTHIDVPNQCELYVEDDPPRLVTIGRVFEGGSTDDPISRLLTILPQLKKKPIQLQWDIRVFGVDSSNVPLYISLPDALEIIEGNSMLNISIIQLWAMYMDKLSVEQAQAQVYGFIEPQSIQKSGNTQVQIQQYMQTWMSESRRDIYMAPYVDRSHWQLMVIIPKEYTVVWFCSIHRKPSHEIKCQLQG</sequence>
<dbReference type="STRING" id="3821.A0A151U3E5"/>
<protein>
    <recommendedName>
        <fullName evidence="4">Ubiquitin-like protease family profile domain-containing protein</fullName>
    </recommendedName>
</protein>
<dbReference type="EMBL" id="CM003604">
    <property type="protein sequence ID" value="KYP73806.1"/>
    <property type="molecule type" value="Genomic_DNA"/>
</dbReference>
<evidence type="ECO:0000313" key="3">
    <source>
        <dbReference type="Proteomes" id="UP000075243"/>
    </source>
</evidence>
<dbReference type="AlphaFoldDB" id="A0A151U3E5"/>
<proteinExistence type="predicted"/>